<dbReference type="SUPFAM" id="SSF53822">
    <property type="entry name" value="Periplasmic binding protein-like I"/>
    <property type="match status" value="1"/>
</dbReference>
<dbReference type="InterPro" id="IPR028082">
    <property type="entry name" value="Peripla_BP_I"/>
</dbReference>
<accession>A0A1M5YUX5</accession>
<feature type="signal peptide" evidence="2">
    <location>
        <begin position="1"/>
        <end position="27"/>
    </location>
</feature>
<feature type="chain" id="PRO_5012816205" evidence="2">
    <location>
        <begin position="28"/>
        <end position="535"/>
    </location>
</feature>
<gene>
    <name evidence="3" type="ORF">SAMN02745823_02858</name>
</gene>
<keyword evidence="3" id="KW-0762">Sugar transport</keyword>
<name>A0A1M5YUX5_9FIRM</name>
<dbReference type="PROSITE" id="PS51257">
    <property type="entry name" value="PROKAR_LIPOPROTEIN"/>
    <property type="match status" value="1"/>
</dbReference>
<evidence type="ECO:0000256" key="2">
    <source>
        <dbReference type="SAM" id="SignalP"/>
    </source>
</evidence>
<dbReference type="AlphaFoldDB" id="A0A1M5YUX5"/>
<proteinExistence type="predicted"/>
<sequence length="535" mass="58128">MKKLRKITGAILSFVFLLSCIGGAAYAAESPKTVSPTNSAVFINGTSVSFQAYTVDGYNYFKLRDIAKALTGTGKQFDVGYDGANNAITLTPGKAYTPVGGELSAGVPGNQPAAASTSKIYLNGNQISLTAYQIGGYNYFKLRDIGAAINFGVTYHPGTNAIDVDTSAAYSAETSNAGFFDPTVDYTKHPRYKIVYLMISSGTLYDAMSKSYNNWADRMNCDYTDWTANADLDLYIETLQTYAIQGIDGFLLDADLSLYPRIEEITKELNIPWMSGMAAPQDDSGALIHPTVVFDNARMGVQMASWVIDYAKKTWPNAAASEIGMLSMDFSIVPVIHARTTGAQSVWKQYYPEQSAHFFIADGVVGTLDSDTGYNLAEAIFAMNPNIKYWLICAFFDDYASGAAKAAAASGMSDRCVIIDVGGAALVNNWDNGENSSWKASVFASQALYAEPIVGGLYALMEGTATPETLWPDWVNKNAGDKYATIQTPVAVITQDNYQEYLEWVDSYTGFNESNYPYHGTQFTLRATPPASYHG</sequence>
<dbReference type="PANTHER" id="PTHR30036:SF7">
    <property type="entry name" value="ABC TRANSPORTER PERIPLASMIC-BINDING PROTEIN YPHF"/>
    <property type="match status" value="1"/>
</dbReference>
<comment type="subcellular location">
    <subcellularLocation>
        <location evidence="1">Cell envelope</location>
    </subcellularLocation>
</comment>
<reference evidence="3 4" key="1">
    <citation type="submission" date="2016-11" db="EMBL/GenBank/DDBJ databases">
        <authorList>
            <person name="Jaros S."/>
            <person name="Januszkiewicz K."/>
            <person name="Wedrychowicz H."/>
        </authorList>
    </citation>
    <scope>NUCLEOTIDE SEQUENCE [LARGE SCALE GENOMIC DNA]</scope>
    <source>
        <strain evidence="3 4">DSM 10068</strain>
    </source>
</reference>
<dbReference type="STRING" id="1123282.SAMN02745823_02858"/>
<dbReference type="PANTHER" id="PTHR30036">
    <property type="entry name" value="D-XYLOSE-BINDING PERIPLASMIC PROTEIN"/>
    <property type="match status" value="1"/>
</dbReference>
<dbReference type="EMBL" id="FQXV01000011">
    <property type="protein sequence ID" value="SHI15821.1"/>
    <property type="molecule type" value="Genomic_DNA"/>
</dbReference>
<evidence type="ECO:0000313" key="3">
    <source>
        <dbReference type="EMBL" id="SHI15821.1"/>
    </source>
</evidence>
<dbReference type="GO" id="GO:0030288">
    <property type="term" value="C:outer membrane-bounded periplasmic space"/>
    <property type="evidence" value="ECO:0007669"/>
    <property type="project" value="TreeGrafter"/>
</dbReference>
<dbReference type="GO" id="GO:0030246">
    <property type="term" value="F:carbohydrate binding"/>
    <property type="evidence" value="ECO:0007669"/>
    <property type="project" value="TreeGrafter"/>
</dbReference>
<dbReference type="RefSeq" id="WP_073080317.1">
    <property type="nucleotide sequence ID" value="NZ_FQXV01000011.1"/>
</dbReference>
<evidence type="ECO:0000256" key="1">
    <source>
        <dbReference type="ARBA" id="ARBA00004196"/>
    </source>
</evidence>
<keyword evidence="2" id="KW-0732">Signal</keyword>
<dbReference type="Proteomes" id="UP000183995">
    <property type="component" value="Unassembled WGS sequence"/>
</dbReference>
<protein>
    <submittedName>
        <fullName evidence="3">ABC-type sugar transport system, substrate-binding protein, contains N-terminal xre family HTH domain</fullName>
    </submittedName>
</protein>
<keyword evidence="4" id="KW-1185">Reference proteome</keyword>
<evidence type="ECO:0000313" key="4">
    <source>
        <dbReference type="Proteomes" id="UP000183995"/>
    </source>
</evidence>
<dbReference type="InterPro" id="IPR050555">
    <property type="entry name" value="Bact_Solute-Bind_Prot2"/>
</dbReference>
<organism evidence="3 4">
    <name type="scientific">Sporobacter termitidis DSM 10068</name>
    <dbReference type="NCBI Taxonomy" id="1123282"/>
    <lineage>
        <taxon>Bacteria</taxon>
        <taxon>Bacillati</taxon>
        <taxon>Bacillota</taxon>
        <taxon>Clostridia</taxon>
        <taxon>Eubacteriales</taxon>
        <taxon>Oscillospiraceae</taxon>
        <taxon>Sporobacter</taxon>
    </lineage>
</organism>
<keyword evidence="3" id="KW-0813">Transport</keyword>
<dbReference type="Gene3D" id="3.40.50.2300">
    <property type="match status" value="2"/>
</dbReference>
<dbReference type="OrthoDB" id="1841723at2"/>